<sequence>MFRLLLLVAVVQLACARVFIVDNKKKVAGLRHGSLTKPFETIEACIKKLKNPGDECQIREGRYHEEIKIENLKGTKEMPYVIRGYKDERPLLDGTVVLKNVTKWKQNGNIWSAKIDSTIWQLFFGKTMMTNARWPNAKWSDKTIFDGKRWPTLAEGSRSGLIINKGRSLADTGIDMTGALAILNIGSFETFVAKVENHRAGKNQFNFKDTFGDYHFSHDRSRYFLEDKLELLDAEEEWFFNKTDKMLYMYPPQGQKPYDVELRGKVQSYIFTFSNCEFITLKNMDFFATAVKAVTPTPRSRTSDLVFDSLKFEFHTYSKRMLQDISLINWMDIDGIYRVGRPETWGKFTFYNNVFRGSDGLALSYWGRNVTLSNNLFEYNDWCAANMVKGGGGLATVKSFSIYDVFERNTFRYNGASVAIRPGKYPTVRLNDISKQCWGVIQNDGAGVQLTRKPQNYSRLEYNWVHDQPKYGLRFDGEPPKIGENGTMSRNVVWKCNGLMAKGDYHTVTQNTVFDKRNDKDDDKQGAGCMLCVLKYVRTNPGVINEHTIVTGNIADVANGGKIPKGKGKVYPLQGLIIEGNRMNMDVKRELMDPDNHDFRPRPASKTAQINAGAYEYSRDSKTYWIPGRQVEKASSPVPVDRSQTVITENRDALMWLNALDCYQHNVFFGTIKGTMRLIDSTENDDNVAYLPYRLTKGRSYRWRVDAVCNGSEVKGDTWTFKAI</sequence>
<feature type="domain" description="Right handed beta helix" evidence="2">
    <location>
        <begin position="348"/>
        <end position="512"/>
    </location>
</feature>
<protein>
    <recommendedName>
        <fullName evidence="2">Right handed beta helix domain-containing protein</fullName>
    </recommendedName>
</protein>
<reference evidence="3" key="1">
    <citation type="submission" date="2021-01" db="UniProtKB">
        <authorList>
            <consortium name="EnsemblMetazoa"/>
        </authorList>
    </citation>
    <scope>IDENTIFICATION</scope>
</reference>
<dbReference type="InterPro" id="IPR011050">
    <property type="entry name" value="Pectin_lyase_fold/virulence"/>
</dbReference>
<evidence type="ECO:0000313" key="3">
    <source>
        <dbReference type="EnsemblMetazoa" id="CLYHEMP019670.1"/>
    </source>
</evidence>
<proteinExistence type="predicted"/>
<dbReference type="EnsemblMetazoa" id="CLYHEMT019670.1">
    <property type="protein sequence ID" value="CLYHEMP019670.1"/>
    <property type="gene ID" value="CLYHEMG019670"/>
</dbReference>
<keyword evidence="4" id="KW-1185">Reference proteome</keyword>
<dbReference type="Gene3D" id="2.160.20.10">
    <property type="entry name" value="Single-stranded right-handed beta-helix, Pectin lyase-like"/>
    <property type="match status" value="2"/>
</dbReference>
<feature type="chain" id="PRO_5029483042" description="Right handed beta helix domain-containing protein" evidence="1">
    <location>
        <begin position="17"/>
        <end position="724"/>
    </location>
</feature>
<dbReference type="GeneID" id="136824802"/>
<evidence type="ECO:0000256" key="1">
    <source>
        <dbReference type="SAM" id="SignalP"/>
    </source>
</evidence>
<feature type="signal peptide" evidence="1">
    <location>
        <begin position="1"/>
        <end position="16"/>
    </location>
</feature>
<dbReference type="Proteomes" id="UP000594262">
    <property type="component" value="Unplaced"/>
</dbReference>
<dbReference type="SUPFAM" id="SSF51126">
    <property type="entry name" value="Pectin lyase-like"/>
    <property type="match status" value="1"/>
</dbReference>
<name>A0A7M5X9L2_9CNID</name>
<dbReference type="InterPro" id="IPR012334">
    <property type="entry name" value="Pectin_lyas_fold"/>
</dbReference>
<evidence type="ECO:0000313" key="4">
    <source>
        <dbReference type="Proteomes" id="UP000594262"/>
    </source>
</evidence>
<dbReference type="PANTHER" id="PTHR36453:SF1">
    <property type="entry name" value="RIGHT HANDED BETA HELIX DOMAIN-CONTAINING PROTEIN"/>
    <property type="match status" value="1"/>
</dbReference>
<keyword evidence="1" id="KW-0732">Signal</keyword>
<dbReference type="RefSeq" id="XP_066936880.1">
    <property type="nucleotide sequence ID" value="XM_067080779.1"/>
</dbReference>
<organism evidence="3 4">
    <name type="scientific">Clytia hemisphaerica</name>
    <dbReference type="NCBI Taxonomy" id="252671"/>
    <lineage>
        <taxon>Eukaryota</taxon>
        <taxon>Metazoa</taxon>
        <taxon>Cnidaria</taxon>
        <taxon>Hydrozoa</taxon>
        <taxon>Hydroidolina</taxon>
        <taxon>Leptothecata</taxon>
        <taxon>Obeliida</taxon>
        <taxon>Clytiidae</taxon>
        <taxon>Clytia</taxon>
    </lineage>
</organism>
<dbReference type="PANTHER" id="PTHR36453">
    <property type="entry name" value="SECRETED PROTEIN-RELATED"/>
    <property type="match status" value="1"/>
</dbReference>
<accession>A0A7M5X9L2</accession>
<dbReference type="InterPro" id="IPR039448">
    <property type="entry name" value="Beta_helix"/>
</dbReference>
<evidence type="ECO:0000259" key="2">
    <source>
        <dbReference type="Pfam" id="PF13229"/>
    </source>
</evidence>
<dbReference type="AlphaFoldDB" id="A0A7M5X9L2"/>
<dbReference type="OrthoDB" id="5946820at2759"/>
<dbReference type="Pfam" id="PF13229">
    <property type="entry name" value="Beta_helix"/>
    <property type="match status" value="1"/>
</dbReference>